<keyword evidence="2" id="KW-0802">TPR repeat</keyword>
<feature type="transmembrane region" description="Helical" evidence="3">
    <location>
        <begin position="369"/>
        <end position="388"/>
    </location>
</feature>
<keyword evidence="3" id="KW-0812">Transmembrane</keyword>
<proteinExistence type="predicted"/>
<keyword evidence="3" id="KW-0472">Membrane</keyword>
<gene>
    <name evidence="4" type="ORF">HRUBRA_00076</name>
</gene>
<evidence type="ECO:0000256" key="2">
    <source>
        <dbReference type="ARBA" id="ARBA00022803"/>
    </source>
</evidence>
<evidence type="ECO:0008006" key="6">
    <source>
        <dbReference type="Google" id="ProtNLM"/>
    </source>
</evidence>
<feature type="transmembrane region" description="Helical" evidence="3">
    <location>
        <begin position="128"/>
        <end position="145"/>
    </location>
</feature>
<dbReference type="PANTHER" id="PTHR44227">
    <property type="match status" value="1"/>
</dbReference>
<feature type="transmembrane region" description="Helical" evidence="3">
    <location>
        <begin position="151"/>
        <end position="175"/>
    </location>
</feature>
<evidence type="ECO:0000256" key="3">
    <source>
        <dbReference type="SAM" id="Phobius"/>
    </source>
</evidence>
<dbReference type="PANTHER" id="PTHR44227:SF3">
    <property type="entry name" value="PROTEIN O-MANNOSYL-TRANSFERASE TMTC4"/>
    <property type="match status" value="1"/>
</dbReference>
<dbReference type="Proteomes" id="UP000029640">
    <property type="component" value="Unassembled WGS sequence"/>
</dbReference>
<keyword evidence="3" id="KW-1133">Transmembrane helix</keyword>
<dbReference type="STRING" id="1265313.HRUBRA_00076"/>
<feature type="transmembrane region" description="Helical" evidence="3">
    <location>
        <begin position="311"/>
        <end position="330"/>
    </location>
</feature>
<evidence type="ECO:0000313" key="4">
    <source>
        <dbReference type="EMBL" id="KGE05314.1"/>
    </source>
</evidence>
<feature type="transmembrane region" description="Helical" evidence="3">
    <location>
        <begin position="234"/>
        <end position="252"/>
    </location>
</feature>
<reference evidence="4 5" key="1">
    <citation type="journal article" date="2014" name="Genome Announc.">
        <title>Genome Sequence of Gammaproteobacterial Pseudohaliea rubra Type Strain DSM 19751, Isolated from Coastal Seawater of the Mediterranean Sea.</title>
        <authorList>
            <person name="Spring S."/>
            <person name="Fiebig A."/>
            <person name="Riedel T."/>
            <person name="Goker M."/>
            <person name="Klenk H.P."/>
        </authorList>
    </citation>
    <scope>NUCLEOTIDE SEQUENCE [LARGE SCALE GENOMIC DNA]</scope>
    <source>
        <strain evidence="4 5">DSM 19751</strain>
    </source>
</reference>
<protein>
    <recommendedName>
        <fullName evidence="6">TPR repeat protein</fullName>
    </recommendedName>
</protein>
<keyword evidence="1" id="KW-0677">Repeat</keyword>
<evidence type="ECO:0000313" key="5">
    <source>
        <dbReference type="Proteomes" id="UP000029640"/>
    </source>
</evidence>
<feature type="transmembrane region" description="Helical" evidence="3">
    <location>
        <begin position="21"/>
        <end position="46"/>
    </location>
</feature>
<keyword evidence="5" id="KW-1185">Reference proteome</keyword>
<feature type="transmembrane region" description="Helical" evidence="3">
    <location>
        <begin position="394"/>
        <end position="414"/>
    </location>
</feature>
<dbReference type="eggNOG" id="COG0457">
    <property type="taxonomic scope" value="Bacteria"/>
</dbReference>
<evidence type="ECO:0000256" key="1">
    <source>
        <dbReference type="ARBA" id="ARBA00022737"/>
    </source>
</evidence>
<feature type="transmembrane region" description="Helical" evidence="3">
    <location>
        <begin position="102"/>
        <end position="123"/>
    </location>
</feature>
<organism evidence="4 5">
    <name type="scientific">Pseudohaliea rubra DSM 19751</name>
    <dbReference type="NCBI Taxonomy" id="1265313"/>
    <lineage>
        <taxon>Bacteria</taxon>
        <taxon>Pseudomonadati</taxon>
        <taxon>Pseudomonadota</taxon>
        <taxon>Gammaproteobacteria</taxon>
        <taxon>Cellvibrionales</taxon>
        <taxon>Halieaceae</taxon>
        <taxon>Pseudohaliea</taxon>
    </lineage>
</organism>
<name>A0A095X357_9GAMM</name>
<dbReference type="HOGENOM" id="CLU_011615_3_0_6"/>
<feature type="transmembrane region" description="Helical" evidence="3">
    <location>
        <begin position="187"/>
        <end position="203"/>
    </location>
</feature>
<comment type="caution">
    <text evidence="4">The sequence shown here is derived from an EMBL/GenBank/DDBJ whole genome shotgun (WGS) entry which is preliminary data.</text>
</comment>
<dbReference type="AlphaFoldDB" id="A0A095X357"/>
<sequence length="643" mass="70591">MPVRAVCGSDSIASGCFKVKCVVVVIVLALVISVVFSPGVGTGYVFDDITSVLPLQQLSQHPEQFWAYVFSDVSGSLGRPVSVATFALEKILLKSSSDVSQYISISIHVLNAGLVFVLTRLLFCEVGLNKPAILAFLVAIIWAVSPQKVSAVLYIVQRMALLATTLTLLALIFYAYARVSAKQAHKVLLTICTTVCLMLAPFAKENGALAVPLIAALELFVFSRGLRGVRAGRLAAQGVLLFGFVLFLAWAFRVYLSEADYYATRAFDYEERLLFSAVSLVDYARQFFLPETSRMGLIHDDFDLALRSMQIGMSLVAVSLMVALLVSLVATGKGGVVGFSLAFYFIAHSLETSFLPLEVYFEHRNYLPSVGLAVLCVFFIAGGISRGFKLNVPFALPSLFLFSVVTAFSTFSYAHEWSSYRNLVSHHLQGHPRSSRANSDFALVVAGSGDLERAAVHIDRAIEYSRISKSSKPMGDADRVILKVAAACLSNRRLDQALLDISKLSLDNAILSGGVNLLTRMFRDSACTNGKWSLISDWLFRLVESTLQNGGALRWYVLKDLAAFERERGNFSRSYVYASMASEKRPVDGTLAVLKLEAAVRAGDHRAIFNELKTMKKLREDGYLRPVEVLYYERHASLLDSGG</sequence>
<accession>A0A095X357</accession>
<dbReference type="EMBL" id="AUVB01000002">
    <property type="protein sequence ID" value="KGE05314.1"/>
    <property type="molecule type" value="Genomic_DNA"/>
</dbReference>
<dbReference type="InterPro" id="IPR052346">
    <property type="entry name" value="O-mannosyl-transferase_TMTC"/>
</dbReference>